<feature type="domain" description="CN hydrolase" evidence="2">
    <location>
        <begin position="1"/>
        <end position="280"/>
    </location>
</feature>
<dbReference type="AlphaFoldDB" id="A0A8K0J3R7"/>
<evidence type="ECO:0000313" key="3">
    <source>
        <dbReference type="EMBL" id="KAG5916711.1"/>
    </source>
</evidence>
<evidence type="ECO:0000313" key="4">
    <source>
        <dbReference type="Proteomes" id="UP000811619"/>
    </source>
</evidence>
<organism evidence="3 4">
    <name type="scientific">Claviceps africana</name>
    <dbReference type="NCBI Taxonomy" id="83212"/>
    <lineage>
        <taxon>Eukaryota</taxon>
        <taxon>Fungi</taxon>
        <taxon>Dikarya</taxon>
        <taxon>Ascomycota</taxon>
        <taxon>Pezizomycotina</taxon>
        <taxon>Sordariomycetes</taxon>
        <taxon>Hypocreomycetidae</taxon>
        <taxon>Hypocreales</taxon>
        <taxon>Clavicipitaceae</taxon>
        <taxon>Claviceps</taxon>
    </lineage>
</organism>
<feature type="compositionally biased region" description="Polar residues" evidence="1">
    <location>
        <begin position="324"/>
        <end position="333"/>
    </location>
</feature>
<comment type="caution">
    <text evidence="3">The sequence shown here is derived from an EMBL/GenBank/DDBJ whole genome shotgun (WGS) entry which is preliminary data.</text>
</comment>
<dbReference type="InterPro" id="IPR003010">
    <property type="entry name" value="C-N_Hydrolase"/>
</dbReference>
<dbReference type="PANTHER" id="PTHR11750">
    <property type="entry name" value="PROTEIN N-TERMINAL AMIDASE"/>
    <property type="match status" value="1"/>
</dbReference>
<evidence type="ECO:0000256" key="1">
    <source>
        <dbReference type="SAM" id="MobiDB-lite"/>
    </source>
</evidence>
<dbReference type="SUPFAM" id="SSF56317">
    <property type="entry name" value="Carbon-nitrogen hydrolase"/>
    <property type="match status" value="1"/>
</dbReference>
<dbReference type="GO" id="GO:0030163">
    <property type="term" value="P:protein catabolic process"/>
    <property type="evidence" value="ECO:0007669"/>
    <property type="project" value="TreeGrafter"/>
</dbReference>
<feature type="compositionally biased region" description="Basic and acidic residues" evidence="1">
    <location>
        <begin position="762"/>
        <end position="773"/>
    </location>
</feature>
<dbReference type="InterPro" id="IPR036526">
    <property type="entry name" value="C-N_Hydrolase_sf"/>
</dbReference>
<dbReference type="Pfam" id="PF00795">
    <property type="entry name" value="CN_hydrolase"/>
    <property type="match status" value="1"/>
</dbReference>
<accession>A0A8K0J3R7</accession>
<feature type="compositionally biased region" description="Basic and acidic residues" evidence="1">
    <location>
        <begin position="337"/>
        <end position="350"/>
    </location>
</feature>
<dbReference type="OrthoDB" id="201515at2759"/>
<dbReference type="PANTHER" id="PTHR11750:SF26">
    <property type="entry name" value="PROTEIN N-TERMINAL AMIDASE"/>
    <property type="match status" value="1"/>
</dbReference>
<evidence type="ECO:0000259" key="2">
    <source>
        <dbReference type="PROSITE" id="PS50263"/>
    </source>
</evidence>
<feature type="region of interest" description="Disordered" evidence="1">
    <location>
        <begin position="662"/>
        <end position="685"/>
    </location>
</feature>
<keyword evidence="4" id="KW-1185">Reference proteome</keyword>
<feature type="region of interest" description="Disordered" evidence="1">
    <location>
        <begin position="303"/>
        <end position="362"/>
    </location>
</feature>
<dbReference type="GO" id="GO:0070773">
    <property type="term" value="F:protein-N-terminal glutamine amidohydrolase activity"/>
    <property type="evidence" value="ECO:0007669"/>
    <property type="project" value="InterPro"/>
</dbReference>
<feature type="region of interest" description="Disordered" evidence="1">
    <location>
        <begin position="721"/>
        <end position="773"/>
    </location>
</feature>
<name>A0A8K0J3R7_9HYPO</name>
<gene>
    <name evidence="3" type="ORF">E4U42_007545</name>
</gene>
<proteinExistence type="predicted"/>
<dbReference type="PROSITE" id="PS50263">
    <property type="entry name" value="CN_HYDROLASE"/>
    <property type="match status" value="1"/>
</dbReference>
<dbReference type="Gene3D" id="3.60.110.10">
    <property type="entry name" value="Carbon-nitrogen hydrolase"/>
    <property type="match status" value="1"/>
</dbReference>
<sequence length="773" mass="86379">MRIGCLQFAPQVGQVNDNISKADAILDAADLEHLDLLVLPELAFSGYNFSSLRHISPYLENIGSGISSLWAKNTALKHDCVVIAGYPEKVDLTDNWPANPEYYNSALIVDADGDVVGNYKKAHLYRTDETWALEGPSGFHSQRIPGLGNIALGICMDLNPYRFEAPWNAFEFSTFALASGARLVIVPMAWLTSESPETFNDTPEEPDMQTLMYWIGRLEPIIRVESIQESIIVFANRCGSENEVTYSGTSSVVGIKSGEVHVYGMLGRGLSDLLVVDTSKPPLAKLVYRPGGVEALTEAHENDEQLDATVESSSQPDVHVPSATVRTNPSGNPTDGRGSDMRSSEREHHCNQKPSASYKRNDLTIRLPKINFKRYVHLVRNDQNLSGASGHARERSERQGMSQMQPDDSTTFPHDELDRSPVNSGPPSLAPIQAHAGYHYPDITDRNHTRHLERPTESNRTADNLIIGVDLMCFDTHDARNGRPSTATKWMADDDSELAFIEDEDADEPFHDPTGKIGQWVQMIQTPWRPAAPPQYREEHFYCEAEYSDSSCGQLNAALPEKTKVFQHHSPHKAHRVVHGEKTQTQRSLSTTDTKMLGIGAVREGLEEAAHLEDNAGRAYSHFDHWHSENYETHTRHNTYQQPRPALRGSGYGHAHLIRDRDEDASVTDSEEFVSSATGLSGPADGHSYTIYDRGSARVFFSPVESEAPALPRVFSKERRHGREADIIHQSKHQSYSSSRRRDRGQLAESLDTCRTYRYGRQPRDERRKTDGA</sequence>
<dbReference type="Proteomes" id="UP000811619">
    <property type="component" value="Unassembled WGS sequence"/>
</dbReference>
<reference evidence="3" key="1">
    <citation type="journal article" date="2020" name="bioRxiv">
        <title>Whole genome comparisons of ergot fungi reveals the divergence and evolution of species within the genus Claviceps are the result of varying mechanisms driving genome evolution and host range expansion.</title>
        <authorList>
            <person name="Wyka S.A."/>
            <person name="Mondo S.J."/>
            <person name="Liu M."/>
            <person name="Dettman J."/>
            <person name="Nalam V."/>
            <person name="Broders K.D."/>
        </authorList>
    </citation>
    <scope>NUCLEOTIDE SEQUENCE</scope>
    <source>
        <strain evidence="3">CCC 489</strain>
    </source>
</reference>
<dbReference type="GO" id="GO:0008418">
    <property type="term" value="F:protein-N-terminal asparagine amidohydrolase activity"/>
    <property type="evidence" value="ECO:0007669"/>
    <property type="project" value="InterPro"/>
</dbReference>
<feature type="region of interest" description="Disordered" evidence="1">
    <location>
        <begin position="383"/>
        <end position="433"/>
    </location>
</feature>
<dbReference type="EMBL" id="SRPY01000870">
    <property type="protein sequence ID" value="KAG5916711.1"/>
    <property type="molecule type" value="Genomic_DNA"/>
</dbReference>
<dbReference type="CDD" id="cd07566">
    <property type="entry name" value="ScNTA1_like"/>
    <property type="match status" value="1"/>
</dbReference>
<dbReference type="InterPro" id="IPR039703">
    <property type="entry name" value="Nta1"/>
</dbReference>
<feature type="compositionally biased region" description="Polar residues" evidence="1">
    <location>
        <begin position="399"/>
        <end position="412"/>
    </location>
</feature>
<protein>
    <recommendedName>
        <fullName evidence="2">CN hydrolase domain-containing protein</fullName>
    </recommendedName>
</protein>